<keyword evidence="4" id="KW-0747">Spliceosome</keyword>
<dbReference type="EMBL" id="CP111012">
    <property type="protein sequence ID" value="WAQ93671.1"/>
    <property type="molecule type" value="Genomic_DNA"/>
</dbReference>
<dbReference type="PANTHER" id="PTHR20957">
    <property type="entry name" value="RNA-BINDING PROTEIN 48"/>
    <property type="match status" value="1"/>
</dbReference>
<evidence type="ECO:0000256" key="7">
    <source>
        <dbReference type="ARBA" id="ARBA00035004"/>
    </source>
</evidence>
<feature type="region of interest" description="Disordered" evidence="8">
    <location>
        <begin position="543"/>
        <end position="568"/>
    </location>
</feature>
<dbReference type="InterPro" id="IPR035979">
    <property type="entry name" value="RBD_domain_sf"/>
</dbReference>
<feature type="region of interest" description="Disordered" evidence="8">
    <location>
        <begin position="265"/>
        <end position="288"/>
    </location>
</feature>
<evidence type="ECO:0000256" key="4">
    <source>
        <dbReference type="ARBA" id="ARBA00022728"/>
    </source>
</evidence>
<keyword evidence="5" id="KW-0694">RNA-binding</keyword>
<evidence type="ECO:0000256" key="3">
    <source>
        <dbReference type="ARBA" id="ARBA00022664"/>
    </source>
</evidence>
<feature type="compositionally biased region" description="Basic and acidic residues" evidence="8">
    <location>
        <begin position="557"/>
        <end position="568"/>
    </location>
</feature>
<evidence type="ECO:0000313" key="9">
    <source>
        <dbReference type="EMBL" id="WAQ93671.1"/>
    </source>
</evidence>
<feature type="compositionally biased region" description="Polar residues" evidence="8">
    <location>
        <begin position="151"/>
        <end position="167"/>
    </location>
</feature>
<feature type="compositionally biased region" description="Basic and acidic residues" evidence="8">
    <location>
        <begin position="168"/>
        <end position="182"/>
    </location>
</feature>
<feature type="compositionally biased region" description="Polar residues" evidence="8">
    <location>
        <begin position="374"/>
        <end position="383"/>
    </location>
</feature>
<sequence>MDQPKHHIKQPVCATRSPYREGRKATAVKVYTVNQESIYVLVQGVPSVGTSRELMRLFEAQGDLDDHRVLDEYPAAQFTETHLFKYKRIQSARFAKRKLDDWSFYGGVLHVCYAPEYENVEETRNKLRDRNRIILAKTRQYKKDGTYDLNPGTNEQTNGSTPQQLKSHPNDHHSKHTNDRTDFENGFDGDFEEHSIGDQHSVDNVAADHINFVPSSSLEEPTECAIHQPQYNNQSFQYPSSSFHLHSDTVSGFSEVRAPFPNRRTTHNGTGSGFSNVHGNFSDRHTTAKQTNQAVQQAQAMNRYGSKSKSAVTSIEIKSGQQKEVLANKLSSDHNTSECSNELERISNKSGRISNQSNNPGGISNDPGRISIESGRTVSNEQVSIPFETDSETNLKDKALKRPMRVSEPDEHRKVENKHNSEILVLPPPPKQRKMCFTANKTYQLGHGKVPSAQATFPEGFDARTNKSTVNSVAKIDLSDKNVDDTKVSSIKRVSNSDKQISLVSKTSQVSNKSQMSGVANIGKVSNTATMFVPRQTQKKSQMVHIPLSKQPSKQTSEQKDKVETNDELNKQLKKNAFILKDKQGPADIVKTRKTVIVAEESVKQTVTQIRDKMSSISNVSRKK</sequence>
<feature type="region of interest" description="Disordered" evidence="8">
    <location>
        <begin position="328"/>
        <end position="416"/>
    </location>
</feature>
<evidence type="ECO:0000256" key="6">
    <source>
        <dbReference type="ARBA" id="ARBA00023187"/>
    </source>
</evidence>
<evidence type="ECO:0000256" key="2">
    <source>
        <dbReference type="ARBA" id="ARBA00015189"/>
    </source>
</evidence>
<accession>A0ABY7D996</accession>
<evidence type="ECO:0000256" key="1">
    <source>
        <dbReference type="ARBA" id="ARBA00006938"/>
    </source>
</evidence>
<organism evidence="9 10">
    <name type="scientific">Mya arenaria</name>
    <name type="common">Soft-shell clam</name>
    <dbReference type="NCBI Taxonomy" id="6604"/>
    <lineage>
        <taxon>Eukaryota</taxon>
        <taxon>Metazoa</taxon>
        <taxon>Spiralia</taxon>
        <taxon>Lophotrochozoa</taxon>
        <taxon>Mollusca</taxon>
        <taxon>Bivalvia</taxon>
        <taxon>Autobranchia</taxon>
        <taxon>Heteroconchia</taxon>
        <taxon>Euheterodonta</taxon>
        <taxon>Imparidentia</taxon>
        <taxon>Neoheterodontei</taxon>
        <taxon>Myida</taxon>
        <taxon>Myoidea</taxon>
        <taxon>Myidae</taxon>
        <taxon>Mya</taxon>
    </lineage>
</organism>
<evidence type="ECO:0000313" key="10">
    <source>
        <dbReference type="Proteomes" id="UP001164746"/>
    </source>
</evidence>
<feature type="compositionally biased region" description="Polar residues" evidence="8">
    <location>
        <begin position="267"/>
        <end position="279"/>
    </location>
</feature>
<keyword evidence="6" id="KW-0508">mRNA splicing</keyword>
<name>A0ABY7D996_MYAAR</name>
<feature type="compositionally biased region" description="Basic and acidic residues" evidence="8">
    <location>
        <begin position="331"/>
        <end position="347"/>
    </location>
</feature>
<gene>
    <name evidence="9" type="ORF">MAR_006142</name>
</gene>
<reference evidence="9" key="1">
    <citation type="submission" date="2022-11" db="EMBL/GenBank/DDBJ databases">
        <title>Centuries of genome instability and evolution in soft-shell clam transmissible cancer (bioRxiv).</title>
        <authorList>
            <person name="Hart S.F.M."/>
            <person name="Yonemitsu M.A."/>
            <person name="Giersch R.M."/>
            <person name="Beal B.F."/>
            <person name="Arriagada G."/>
            <person name="Davis B.W."/>
            <person name="Ostrander E.A."/>
            <person name="Goff S.P."/>
            <person name="Metzger M.J."/>
        </authorList>
    </citation>
    <scope>NUCLEOTIDE SEQUENCE</scope>
    <source>
        <strain evidence="9">MELC-2E11</strain>
        <tissue evidence="9">Siphon/mantle</tissue>
    </source>
</reference>
<protein>
    <recommendedName>
        <fullName evidence="2">RNA-binding protein 48</fullName>
    </recommendedName>
</protein>
<comment type="function">
    <text evidence="7">As a component of the minor spliceosome, involved in the splicing of U12-type introns in pre-mRNAs.</text>
</comment>
<evidence type="ECO:0000256" key="5">
    <source>
        <dbReference type="ARBA" id="ARBA00022884"/>
    </source>
</evidence>
<dbReference type="InterPro" id="IPR034264">
    <property type="entry name" value="RBM48_RRM"/>
</dbReference>
<dbReference type="SUPFAM" id="SSF54928">
    <property type="entry name" value="RNA-binding domain, RBD"/>
    <property type="match status" value="1"/>
</dbReference>
<keyword evidence="10" id="KW-1185">Reference proteome</keyword>
<feature type="compositionally biased region" description="Basic and acidic residues" evidence="8">
    <location>
        <begin position="393"/>
        <end position="416"/>
    </location>
</feature>
<proteinExistence type="inferred from homology"/>
<comment type="similarity">
    <text evidence="1">Belongs to the RBM48 family.</text>
</comment>
<feature type="compositionally biased region" description="Polar residues" evidence="8">
    <location>
        <begin position="348"/>
        <end position="362"/>
    </location>
</feature>
<evidence type="ECO:0000256" key="8">
    <source>
        <dbReference type="SAM" id="MobiDB-lite"/>
    </source>
</evidence>
<dbReference type="PANTHER" id="PTHR20957:SF0">
    <property type="entry name" value="RNA-BINDING PROTEIN 48"/>
    <property type="match status" value="1"/>
</dbReference>
<dbReference type="CDD" id="cd12442">
    <property type="entry name" value="RRM_RBM48"/>
    <property type="match status" value="1"/>
</dbReference>
<dbReference type="InterPro" id="IPR039599">
    <property type="entry name" value="RBM48"/>
</dbReference>
<dbReference type="Proteomes" id="UP001164746">
    <property type="component" value="Chromosome 1"/>
</dbReference>
<keyword evidence="3" id="KW-0507">mRNA processing</keyword>
<feature type="region of interest" description="Disordered" evidence="8">
    <location>
        <begin position="144"/>
        <end position="182"/>
    </location>
</feature>